<evidence type="ECO:0000256" key="2">
    <source>
        <dbReference type="ARBA" id="ARBA00023125"/>
    </source>
</evidence>
<gene>
    <name evidence="6" type="ORF">ACFQKB_19075</name>
</gene>
<dbReference type="SUPFAM" id="SSF46689">
    <property type="entry name" value="Homeodomain-like"/>
    <property type="match status" value="1"/>
</dbReference>
<dbReference type="Proteomes" id="UP001596380">
    <property type="component" value="Unassembled WGS sequence"/>
</dbReference>
<evidence type="ECO:0000256" key="1">
    <source>
        <dbReference type="ARBA" id="ARBA00023015"/>
    </source>
</evidence>
<dbReference type="PROSITE" id="PS51464">
    <property type="entry name" value="SIS"/>
    <property type="match status" value="1"/>
</dbReference>
<dbReference type="InterPro" id="IPR047640">
    <property type="entry name" value="RpiR-like"/>
</dbReference>
<dbReference type="InterPro" id="IPR009057">
    <property type="entry name" value="Homeodomain-like_sf"/>
</dbReference>
<protein>
    <submittedName>
        <fullName evidence="6">MurR/RpiR family transcriptional regulator</fullName>
    </submittedName>
</protein>
<dbReference type="PROSITE" id="PS51071">
    <property type="entry name" value="HTH_RPIR"/>
    <property type="match status" value="1"/>
</dbReference>
<organism evidence="6 7">
    <name type="scientific">Actinomadura yumaensis</name>
    <dbReference type="NCBI Taxonomy" id="111807"/>
    <lineage>
        <taxon>Bacteria</taxon>
        <taxon>Bacillati</taxon>
        <taxon>Actinomycetota</taxon>
        <taxon>Actinomycetes</taxon>
        <taxon>Streptosporangiales</taxon>
        <taxon>Thermomonosporaceae</taxon>
        <taxon>Actinomadura</taxon>
    </lineage>
</organism>
<accession>A0ABW2CLQ8</accession>
<evidence type="ECO:0000259" key="5">
    <source>
        <dbReference type="PROSITE" id="PS51464"/>
    </source>
</evidence>
<keyword evidence="2" id="KW-0238">DNA-binding</keyword>
<dbReference type="PANTHER" id="PTHR30514:SF18">
    <property type="entry name" value="RPIR-FAMILY TRANSCRIPTIONAL REGULATOR"/>
    <property type="match status" value="1"/>
</dbReference>
<evidence type="ECO:0000259" key="4">
    <source>
        <dbReference type="PROSITE" id="PS51071"/>
    </source>
</evidence>
<dbReference type="RefSeq" id="WP_160823554.1">
    <property type="nucleotide sequence ID" value="NZ_JBHSXS010000010.1"/>
</dbReference>
<feature type="domain" description="SIS" evidence="5">
    <location>
        <begin position="133"/>
        <end position="270"/>
    </location>
</feature>
<dbReference type="InterPro" id="IPR046348">
    <property type="entry name" value="SIS_dom_sf"/>
</dbReference>
<comment type="caution">
    <text evidence="6">The sequence shown here is derived from an EMBL/GenBank/DDBJ whole genome shotgun (WGS) entry which is preliminary data.</text>
</comment>
<evidence type="ECO:0000313" key="7">
    <source>
        <dbReference type="Proteomes" id="UP001596380"/>
    </source>
</evidence>
<dbReference type="InterPro" id="IPR001347">
    <property type="entry name" value="SIS_dom"/>
</dbReference>
<dbReference type="Pfam" id="PF01380">
    <property type="entry name" value="SIS"/>
    <property type="match status" value="1"/>
</dbReference>
<feature type="domain" description="HTH rpiR-type" evidence="4">
    <location>
        <begin position="5"/>
        <end position="81"/>
    </location>
</feature>
<dbReference type="Gene3D" id="1.10.10.10">
    <property type="entry name" value="Winged helix-like DNA-binding domain superfamily/Winged helix DNA-binding domain"/>
    <property type="match status" value="1"/>
</dbReference>
<dbReference type="Pfam" id="PF01418">
    <property type="entry name" value="HTH_6"/>
    <property type="match status" value="1"/>
</dbReference>
<dbReference type="PANTHER" id="PTHR30514">
    <property type="entry name" value="GLUCOKINASE"/>
    <property type="match status" value="1"/>
</dbReference>
<dbReference type="InterPro" id="IPR000281">
    <property type="entry name" value="HTH_RpiR"/>
</dbReference>
<evidence type="ECO:0000313" key="6">
    <source>
        <dbReference type="EMBL" id="MFC6881865.1"/>
    </source>
</evidence>
<proteinExistence type="predicted"/>
<evidence type="ECO:0000256" key="3">
    <source>
        <dbReference type="ARBA" id="ARBA00023163"/>
    </source>
</evidence>
<dbReference type="InterPro" id="IPR035472">
    <property type="entry name" value="RpiR-like_SIS"/>
</dbReference>
<dbReference type="SUPFAM" id="SSF53697">
    <property type="entry name" value="SIS domain"/>
    <property type="match status" value="1"/>
</dbReference>
<dbReference type="EMBL" id="JBHSXS010000010">
    <property type="protein sequence ID" value="MFC6881865.1"/>
    <property type="molecule type" value="Genomic_DNA"/>
</dbReference>
<keyword evidence="3" id="KW-0804">Transcription</keyword>
<dbReference type="CDD" id="cd05013">
    <property type="entry name" value="SIS_RpiR"/>
    <property type="match status" value="1"/>
</dbReference>
<reference evidence="7" key="1">
    <citation type="journal article" date="2019" name="Int. J. Syst. Evol. Microbiol.">
        <title>The Global Catalogue of Microorganisms (GCM) 10K type strain sequencing project: providing services to taxonomists for standard genome sequencing and annotation.</title>
        <authorList>
            <consortium name="The Broad Institute Genomics Platform"/>
            <consortium name="The Broad Institute Genome Sequencing Center for Infectious Disease"/>
            <person name="Wu L."/>
            <person name="Ma J."/>
        </authorList>
    </citation>
    <scope>NUCLEOTIDE SEQUENCE [LARGE SCALE GENOMIC DNA]</scope>
    <source>
        <strain evidence="7">JCM 3369</strain>
    </source>
</reference>
<keyword evidence="1" id="KW-0805">Transcription regulation</keyword>
<dbReference type="Gene3D" id="3.40.50.10490">
    <property type="entry name" value="Glucose-6-phosphate isomerase like protein, domain 1"/>
    <property type="match status" value="1"/>
</dbReference>
<name>A0ABW2CLQ8_9ACTN</name>
<keyword evidence="7" id="KW-1185">Reference proteome</keyword>
<dbReference type="InterPro" id="IPR036388">
    <property type="entry name" value="WH-like_DNA-bd_sf"/>
</dbReference>
<sequence length="290" mass="30489">MRALTEWLDAHRTSTPGLGPRAGRVLRVLAREPHFASYASARAVAERAQVNTSTVVRTAQQLGFAGWPDLRTALRTQYLRALGHTPSPEPIAPPSEQRHAELVERSVDRSLGQDAANLAALAEPRSKAAIRALADAITTADRTLVIGTGTAAGPAHILAHLATNAGYAVDVAVGAPTVQLAQVLRLAPGDCLLAINVWRLPRSLRELTRLARERGAVIGVITDLAASPLAEDAHHLVVAPSDSVRPLPSLTAAVAAVQAVASVLAQAAPPTVLGELETALQRLDLMDDTD</sequence>